<dbReference type="PANTHER" id="PTHR36595">
    <property type="entry name" value="TRANSMEMBRANE PROTEIN"/>
    <property type="match status" value="1"/>
</dbReference>
<keyword evidence="3" id="KW-1185">Reference proteome</keyword>
<comment type="caution">
    <text evidence="2">The sequence shown here is derived from an EMBL/GenBank/DDBJ whole genome shotgun (WGS) entry which is preliminary data.</text>
</comment>
<accession>A0ABS8RKC1</accession>
<protein>
    <submittedName>
        <fullName evidence="2">Uncharacterized protein</fullName>
    </submittedName>
</protein>
<keyword evidence="1" id="KW-0472">Membrane</keyword>
<reference evidence="2 3" key="1">
    <citation type="journal article" date="2021" name="BMC Genomics">
        <title>Datura genome reveals duplications of psychoactive alkaloid biosynthetic genes and high mutation rate following tissue culture.</title>
        <authorList>
            <person name="Rajewski A."/>
            <person name="Carter-House D."/>
            <person name="Stajich J."/>
            <person name="Litt A."/>
        </authorList>
    </citation>
    <scope>NUCLEOTIDE SEQUENCE [LARGE SCALE GENOMIC DNA]</scope>
    <source>
        <strain evidence="2">AR-01</strain>
    </source>
</reference>
<dbReference type="EMBL" id="JACEIK010000004">
    <property type="protein sequence ID" value="MCD7446064.1"/>
    <property type="molecule type" value="Genomic_DNA"/>
</dbReference>
<feature type="transmembrane region" description="Helical" evidence="1">
    <location>
        <begin position="16"/>
        <end position="35"/>
    </location>
</feature>
<dbReference type="Proteomes" id="UP000823775">
    <property type="component" value="Unassembled WGS sequence"/>
</dbReference>
<evidence type="ECO:0000313" key="2">
    <source>
        <dbReference type="EMBL" id="MCD7446064.1"/>
    </source>
</evidence>
<proteinExistence type="predicted"/>
<dbReference type="PANTHER" id="PTHR36595:SF1">
    <property type="entry name" value="TRANSMEMBRANE PROTEIN"/>
    <property type="match status" value="1"/>
</dbReference>
<organism evidence="2 3">
    <name type="scientific">Datura stramonium</name>
    <name type="common">Jimsonweed</name>
    <name type="synonym">Common thornapple</name>
    <dbReference type="NCBI Taxonomy" id="4076"/>
    <lineage>
        <taxon>Eukaryota</taxon>
        <taxon>Viridiplantae</taxon>
        <taxon>Streptophyta</taxon>
        <taxon>Embryophyta</taxon>
        <taxon>Tracheophyta</taxon>
        <taxon>Spermatophyta</taxon>
        <taxon>Magnoliopsida</taxon>
        <taxon>eudicotyledons</taxon>
        <taxon>Gunneridae</taxon>
        <taxon>Pentapetalae</taxon>
        <taxon>asterids</taxon>
        <taxon>lamiids</taxon>
        <taxon>Solanales</taxon>
        <taxon>Solanaceae</taxon>
        <taxon>Solanoideae</taxon>
        <taxon>Datureae</taxon>
        <taxon>Datura</taxon>
    </lineage>
</organism>
<evidence type="ECO:0000313" key="3">
    <source>
        <dbReference type="Proteomes" id="UP000823775"/>
    </source>
</evidence>
<sequence>MLSSTFELIFMASSNSHIVFCFCNFIIAILLLSGFQSSTNLGHDMSKRKEAQGNSKKARQFHKGMNFDYEVRKMGTCVTLQEMRTFNSVLSDTSIREVLRNVNQDNKSGAYEDAARSQHHEFANFERSHYLDTSFKCENVEGANANDTIDREMDTRVTSIRKVLRDINQDNKNGAYDGAARFQHHESENCKQSHHQDTSFERGNIEGASANYTIDTKMYYEDKFEKSDEKEEDELRKRIEDFIEKINRGWRAEKLGICYQSQLVYEKRNLY</sequence>
<keyword evidence="1" id="KW-1133">Transmembrane helix</keyword>
<keyword evidence="1" id="KW-0812">Transmembrane</keyword>
<name>A0ABS8RKC1_DATST</name>
<gene>
    <name evidence="2" type="ORF">HAX54_031547</name>
</gene>
<evidence type="ECO:0000256" key="1">
    <source>
        <dbReference type="SAM" id="Phobius"/>
    </source>
</evidence>